<dbReference type="EMBL" id="OBDO01000012">
    <property type="protein sequence ID" value="SNX98876.1"/>
    <property type="molecule type" value="Genomic_DNA"/>
</dbReference>
<keyword evidence="1" id="KW-0472">Membrane</keyword>
<dbReference type="PANTHER" id="PTHR34473">
    <property type="entry name" value="UPF0699 TRANSMEMBRANE PROTEIN YDBS"/>
    <property type="match status" value="1"/>
</dbReference>
<keyword evidence="4" id="KW-1185">Reference proteome</keyword>
<evidence type="ECO:0000313" key="3">
    <source>
        <dbReference type="EMBL" id="SNX98876.1"/>
    </source>
</evidence>
<proteinExistence type="predicted"/>
<evidence type="ECO:0000259" key="2">
    <source>
        <dbReference type="Pfam" id="PF03703"/>
    </source>
</evidence>
<sequence>MSTDAAAPVRDPAWSLSRSAIGLWITEGVLGTLLYGALVAAFVLFVPVGGPVPVLRWVLPALVAVYAVVAIGIRPWFRHRVHRWEVTAEAVYTLTGWLTRTWTLVPVSRIQTVDVTRGVLQQLFGLATVAVLTASSQGTVRVWHLEADVAARVADDLARRAELVRDEAT</sequence>
<evidence type="ECO:0000256" key="1">
    <source>
        <dbReference type="SAM" id="Phobius"/>
    </source>
</evidence>
<keyword evidence="1" id="KW-1133">Transmembrane helix</keyword>
<feature type="transmembrane region" description="Helical" evidence="1">
    <location>
        <begin position="21"/>
        <end position="48"/>
    </location>
</feature>
<feature type="transmembrane region" description="Helical" evidence="1">
    <location>
        <begin position="54"/>
        <end position="73"/>
    </location>
</feature>
<evidence type="ECO:0000313" key="4">
    <source>
        <dbReference type="Proteomes" id="UP000219514"/>
    </source>
</evidence>
<dbReference type="Proteomes" id="UP000219514">
    <property type="component" value="Unassembled WGS sequence"/>
</dbReference>
<reference evidence="3 4" key="1">
    <citation type="submission" date="2017-09" db="EMBL/GenBank/DDBJ databases">
        <authorList>
            <person name="Ehlers B."/>
            <person name="Leendertz F.H."/>
        </authorList>
    </citation>
    <scope>NUCLEOTIDE SEQUENCE [LARGE SCALE GENOMIC DNA]</scope>
    <source>
        <strain evidence="3 4">DSM 46844</strain>
    </source>
</reference>
<dbReference type="Pfam" id="PF03703">
    <property type="entry name" value="bPH_2"/>
    <property type="match status" value="1"/>
</dbReference>
<accession>A0A285ELB2</accession>
<dbReference type="PANTHER" id="PTHR34473:SF3">
    <property type="entry name" value="TRANSMEMBRANE PROTEIN-RELATED"/>
    <property type="match status" value="1"/>
</dbReference>
<name>A0A285ELB2_9ACTN</name>
<organism evidence="3 4">
    <name type="scientific">Geodermatophilus sabuli</name>
    <dbReference type="NCBI Taxonomy" id="1564158"/>
    <lineage>
        <taxon>Bacteria</taxon>
        <taxon>Bacillati</taxon>
        <taxon>Actinomycetota</taxon>
        <taxon>Actinomycetes</taxon>
        <taxon>Geodermatophilales</taxon>
        <taxon>Geodermatophilaceae</taxon>
        <taxon>Geodermatophilus</taxon>
    </lineage>
</organism>
<dbReference type="InterPro" id="IPR005182">
    <property type="entry name" value="YdbS-like_PH"/>
</dbReference>
<gene>
    <name evidence="3" type="ORF">SAMN06893097_112172</name>
</gene>
<dbReference type="OrthoDB" id="3730669at2"/>
<dbReference type="RefSeq" id="WP_097208777.1">
    <property type="nucleotide sequence ID" value="NZ_JACHXB010000008.1"/>
</dbReference>
<feature type="domain" description="YdbS-like PH" evidence="2">
    <location>
        <begin position="80"/>
        <end position="155"/>
    </location>
</feature>
<keyword evidence="1" id="KW-0812">Transmembrane</keyword>
<protein>
    <recommendedName>
        <fullName evidence="2">YdbS-like PH domain-containing protein</fullName>
    </recommendedName>
</protein>
<dbReference type="AlphaFoldDB" id="A0A285ELB2"/>